<dbReference type="GO" id="GO:0020037">
    <property type="term" value="F:heme binding"/>
    <property type="evidence" value="ECO:0007669"/>
    <property type="project" value="InterPro"/>
</dbReference>
<evidence type="ECO:0000256" key="6">
    <source>
        <dbReference type="ARBA" id="ARBA00023004"/>
    </source>
</evidence>
<protein>
    <recommendedName>
        <fullName evidence="12">Cytochrome P450</fullName>
    </recommendedName>
</protein>
<dbReference type="InterPro" id="IPR036396">
    <property type="entry name" value="Cyt_P450_sf"/>
</dbReference>
<reference evidence="10 11" key="1">
    <citation type="submission" date="2023-08" db="EMBL/GenBank/DDBJ databases">
        <title>Black Yeasts Isolated from many extreme environments.</title>
        <authorList>
            <person name="Coleine C."/>
            <person name="Stajich J.E."/>
            <person name="Selbmann L."/>
        </authorList>
    </citation>
    <scope>NUCLEOTIDE SEQUENCE [LARGE SCALE GENOMIC DNA]</scope>
    <source>
        <strain evidence="10 11">CCFEE 5910</strain>
    </source>
</reference>
<dbReference type="PANTHER" id="PTHR24305">
    <property type="entry name" value="CYTOCHROME P450"/>
    <property type="match status" value="1"/>
</dbReference>
<dbReference type="GO" id="GO:0005506">
    <property type="term" value="F:iron ion binding"/>
    <property type="evidence" value="ECO:0007669"/>
    <property type="project" value="InterPro"/>
</dbReference>
<feature type="binding site" description="axial binding residue" evidence="8">
    <location>
        <position position="366"/>
    </location>
    <ligand>
        <name>heme</name>
        <dbReference type="ChEBI" id="CHEBI:30413"/>
    </ligand>
    <ligandPart>
        <name>Fe</name>
        <dbReference type="ChEBI" id="CHEBI:18248"/>
    </ligandPart>
</feature>
<organism evidence="10 11">
    <name type="scientific">Lithohypha guttulata</name>
    <dbReference type="NCBI Taxonomy" id="1690604"/>
    <lineage>
        <taxon>Eukaryota</taxon>
        <taxon>Fungi</taxon>
        <taxon>Dikarya</taxon>
        <taxon>Ascomycota</taxon>
        <taxon>Pezizomycotina</taxon>
        <taxon>Eurotiomycetes</taxon>
        <taxon>Chaetothyriomycetidae</taxon>
        <taxon>Chaetothyriales</taxon>
        <taxon>Trichomeriaceae</taxon>
        <taxon>Lithohypha</taxon>
    </lineage>
</organism>
<evidence type="ECO:0000256" key="4">
    <source>
        <dbReference type="ARBA" id="ARBA00022723"/>
    </source>
</evidence>
<comment type="cofactor">
    <cofactor evidence="1 8">
        <name>heme</name>
        <dbReference type="ChEBI" id="CHEBI:30413"/>
    </cofactor>
</comment>
<dbReference type="GO" id="GO:0016705">
    <property type="term" value="F:oxidoreductase activity, acting on paired donors, with incorporation or reduction of molecular oxygen"/>
    <property type="evidence" value="ECO:0007669"/>
    <property type="project" value="InterPro"/>
</dbReference>
<evidence type="ECO:0000256" key="5">
    <source>
        <dbReference type="ARBA" id="ARBA00023002"/>
    </source>
</evidence>
<sequence>MAQHRKHGDFVRVGPNHISINNPEAALEIYGHKSGFLKSDFYDAFVQVKPVVFNTRDTEVHQRKRKYMNPAFSARALSAFEPYMDIELLSWKRRLLDMTAAQDFADIDFSVWSSFAFGKSFGFSEKGHDPYDLIKTIDTRGEVLTALGALPSWIRPWMRYNYFDSFWSKGLRATTNLEKIGREAFAERKSNEQPRKDFLSYLFSAKDNVPETEMVAESISFIVGGSDTTSSTITNFVDIVSRDKVLQKRLVEEIDTFYPGEVDDNWIPSNEVVSRMTFLNELLREVMRVRPTSATGLERVTPAGGKTIAGQYLPEGTIVSVPTCGLLTDERIFEDAHEIRTQRWQENDSNKLLDYFLPFSVGPRACIGRNFPNPRTPERAVR</sequence>
<dbReference type="Pfam" id="PF00067">
    <property type="entry name" value="p450"/>
    <property type="match status" value="1"/>
</dbReference>
<evidence type="ECO:0000313" key="10">
    <source>
        <dbReference type="EMBL" id="KAK5087819.1"/>
    </source>
</evidence>
<dbReference type="PROSITE" id="PS00086">
    <property type="entry name" value="CYTOCHROME_P450"/>
    <property type="match status" value="1"/>
</dbReference>
<dbReference type="Proteomes" id="UP001309876">
    <property type="component" value="Unassembled WGS sequence"/>
</dbReference>
<comment type="caution">
    <text evidence="10">The sequence shown here is derived from an EMBL/GenBank/DDBJ whole genome shotgun (WGS) entry which is preliminary data.</text>
</comment>
<evidence type="ECO:0000256" key="2">
    <source>
        <dbReference type="ARBA" id="ARBA00010617"/>
    </source>
</evidence>
<dbReference type="EMBL" id="JAVRRJ010000002">
    <property type="protein sequence ID" value="KAK5087819.1"/>
    <property type="molecule type" value="Genomic_DNA"/>
</dbReference>
<dbReference type="SUPFAM" id="SSF48264">
    <property type="entry name" value="Cytochrome P450"/>
    <property type="match status" value="1"/>
</dbReference>
<dbReference type="GO" id="GO:0004497">
    <property type="term" value="F:monooxygenase activity"/>
    <property type="evidence" value="ECO:0007669"/>
    <property type="project" value="UniProtKB-KW"/>
</dbReference>
<dbReference type="InterPro" id="IPR050121">
    <property type="entry name" value="Cytochrome_P450_monoxygenase"/>
</dbReference>
<keyword evidence="11" id="KW-1185">Reference proteome</keyword>
<name>A0AAN7T2V2_9EURO</name>
<evidence type="ECO:0000256" key="1">
    <source>
        <dbReference type="ARBA" id="ARBA00001971"/>
    </source>
</evidence>
<gene>
    <name evidence="10" type="ORF">LTR05_002034</name>
</gene>
<keyword evidence="4 8" id="KW-0479">Metal-binding</keyword>
<evidence type="ECO:0000256" key="3">
    <source>
        <dbReference type="ARBA" id="ARBA00022617"/>
    </source>
</evidence>
<evidence type="ECO:0000256" key="8">
    <source>
        <dbReference type="PIRSR" id="PIRSR602401-1"/>
    </source>
</evidence>
<keyword evidence="5 9" id="KW-0560">Oxidoreductase</keyword>
<evidence type="ECO:0008006" key="12">
    <source>
        <dbReference type="Google" id="ProtNLM"/>
    </source>
</evidence>
<keyword evidence="6 8" id="KW-0408">Iron</keyword>
<keyword evidence="3 8" id="KW-0349">Heme</keyword>
<evidence type="ECO:0000256" key="7">
    <source>
        <dbReference type="ARBA" id="ARBA00023033"/>
    </source>
</evidence>
<comment type="similarity">
    <text evidence="2 9">Belongs to the cytochrome P450 family.</text>
</comment>
<dbReference type="InterPro" id="IPR002401">
    <property type="entry name" value="Cyt_P450_E_grp-I"/>
</dbReference>
<dbReference type="Gene3D" id="1.10.630.10">
    <property type="entry name" value="Cytochrome P450"/>
    <property type="match status" value="1"/>
</dbReference>
<dbReference type="PRINTS" id="PR00463">
    <property type="entry name" value="EP450I"/>
</dbReference>
<dbReference type="PRINTS" id="PR00385">
    <property type="entry name" value="P450"/>
</dbReference>
<evidence type="ECO:0000256" key="9">
    <source>
        <dbReference type="RuleBase" id="RU000461"/>
    </source>
</evidence>
<dbReference type="InterPro" id="IPR017972">
    <property type="entry name" value="Cyt_P450_CS"/>
</dbReference>
<dbReference type="PANTHER" id="PTHR24305:SF29">
    <property type="entry name" value="BENZOATE-PARA-HYDROXYLASE"/>
    <property type="match status" value="1"/>
</dbReference>
<dbReference type="InterPro" id="IPR001128">
    <property type="entry name" value="Cyt_P450"/>
</dbReference>
<dbReference type="AlphaFoldDB" id="A0AAN7T2V2"/>
<evidence type="ECO:0000313" key="11">
    <source>
        <dbReference type="Proteomes" id="UP001309876"/>
    </source>
</evidence>
<accession>A0AAN7T2V2</accession>
<keyword evidence="7 9" id="KW-0503">Monooxygenase</keyword>
<proteinExistence type="inferred from homology"/>